<feature type="transmembrane region" description="Helical" evidence="7">
    <location>
        <begin position="235"/>
        <end position="254"/>
    </location>
</feature>
<evidence type="ECO:0000256" key="6">
    <source>
        <dbReference type="SAM" id="MobiDB-lite"/>
    </source>
</evidence>
<evidence type="ECO:0000313" key="8">
    <source>
        <dbReference type="EMBL" id="CAI8039319.1"/>
    </source>
</evidence>
<feature type="transmembrane region" description="Helical" evidence="7">
    <location>
        <begin position="259"/>
        <end position="278"/>
    </location>
</feature>
<gene>
    <name evidence="8" type="ORF">GBAR_LOCUS21857</name>
</gene>
<comment type="subcellular location">
    <subcellularLocation>
        <location evidence="1">Membrane</location>
        <topology evidence="1">Multi-pass membrane protein</topology>
    </subcellularLocation>
</comment>
<name>A0AA35T155_GEOBA</name>
<dbReference type="Pfam" id="PF01226">
    <property type="entry name" value="Form_Nir_trans"/>
    <property type="match status" value="1"/>
</dbReference>
<organism evidence="8 9">
    <name type="scientific">Geodia barretti</name>
    <name type="common">Barrett's horny sponge</name>
    <dbReference type="NCBI Taxonomy" id="519541"/>
    <lineage>
        <taxon>Eukaryota</taxon>
        <taxon>Metazoa</taxon>
        <taxon>Porifera</taxon>
        <taxon>Demospongiae</taxon>
        <taxon>Heteroscleromorpha</taxon>
        <taxon>Tetractinellida</taxon>
        <taxon>Astrophorina</taxon>
        <taxon>Geodiidae</taxon>
        <taxon>Geodia</taxon>
    </lineage>
</organism>
<feature type="transmembrane region" description="Helical" evidence="7">
    <location>
        <begin position="308"/>
        <end position="330"/>
    </location>
</feature>
<feature type="transmembrane region" description="Helical" evidence="7">
    <location>
        <begin position="401"/>
        <end position="418"/>
    </location>
</feature>
<feature type="region of interest" description="Disordered" evidence="6">
    <location>
        <begin position="22"/>
        <end position="72"/>
    </location>
</feature>
<accession>A0AA35T155</accession>
<feature type="transmembrane region" description="Helical" evidence="7">
    <location>
        <begin position="110"/>
        <end position="130"/>
    </location>
</feature>
<dbReference type="PANTHER" id="PTHR30520">
    <property type="entry name" value="FORMATE TRANSPORTER-RELATED"/>
    <property type="match status" value="1"/>
</dbReference>
<dbReference type="AlphaFoldDB" id="A0AA35T155"/>
<dbReference type="GO" id="GO:0005886">
    <property type="term" value="C:plasma membrane"/>
    <property type="evidence" value="ECO:0007669"/>
    <property type="project" value="TreeGrafter"/>
</dbReference>
<evidence type="ECO:0000256" key="5">
    <source>
        <dbReference type="ARBA" id="ARBA00049660"/>
    </source>
</evidence>
<evidence type="ECO:0000256" key="4">
    <source>
        <dbReference type="ARBA" id="ARBA00023136"/>
    </source>
</evidence>
<dbReference type="GO" id="GO:0015499">
    <property type="term" value="F:formate transmembrane transporter activity"/>
    <property type="evidence" value="ECO:0007669"/>
    <property type="project" value="TreeGrafter"/>
</dbReference>
<dbReference type="PANTHER" id="PTHR30520:SF6">
    <property type="entry name" value="FORMATE_NITRATE FAMILY TRANSPORTER (EUROFUNG)"/>
    <property type="match status" value="1"/>
</dbReference>
<dbReference type="EMBL" id="CASHTH010003031">
    <property type="protein sequence ID" value="CAI8039319.1"/>
    <property type="molecule type" value="Genomic_DNA"/>
</dbReference>
<dbReference type="InterPro" id="IPR023271">
    <property type="entry name" value="Aquaporin-like"/>
</dbReference>
<dbReference type="Proteomes" id="UP001174909">
    <property type="component" value="Unassembled WGS sequence"/>
</dbReference>
<proteinExistence type="inferred from homology"/>
<dbReference type="Gene3D" id="1.20.1080.10">
    <property type="entry name" value="Glycerol uptake facilitator protein"/>
    <property type="match status" value="1"/>
</dbReference>
<keyword evidence="9" id="KW-1185">Reference proteome</keyword>
<feature type="compositionally biased region" description="Low complexity" evidence="6">
    <location>
        <begin position="53"/>
        <end position="64"/>
    </location>
</feature>
<evidence type="ECO:0000313" key="9">
    <source>
        <dbReference type="Proteomes" id="UP001174909"/>
    </source>
</evidence>
<evidence type="ECO:0000256" key="7">
    <source>
        <dbReference type="SAM" id="Phobius"/>
    </source>
</evidence>
<feature type="compositionally biased region" description="Pro residues" evidence="6">
    <location>
        <begin position="31"/>
        <end position="43"/>
    </location>
</feature>
<evidence type="ECO:0000256" key="3">
    <source>
        <dbReference type="ARBA" id="ARBA00022989"/>
    </source>
</evidence>
<comment type="similarity">
    <text evidence="5">Belongs to the FNT transporter (TC 1.A.16) family.</text>
</comment>
<feature type="transmembrane region" description="Helical" evidence="7">
    <location>
        <begin position="136"/>
        <end position="158"/>
    </location>
</feature>
<comment type="caution">
    <text evidence="8">The sequence shown here is derived from an EMBL/GenBank/DDBJ whole genome shotgun (WGS) entry which is preliminary data.</text>
</comment>
<evidence type="ECO:0000256" key="1">
    <source>
        <dbReference type="ARBA" id="ARBA00004141"/>
    </source>
</evidence>
<dbReference type="InterPro" id="IPR000292">
    <property type="entry name" value="For/NO2_transpt"/>
</dbReference>
<keyword evidence="2 7" id="KW-0812">Transmembrane</keyword>
<reference evidence="8" key="1">
    <citation type="submission" date="2023-03" db="EMBL/GenBank/DDBJ databases">
        <authorList>
            <person name="Steffen K."/>
            <person name="Cardenas P."/>
        </authorList>
    </citation>
    <scope>NUCLEOTIDE SEQUENCE</scope>
</reference>
<keyword evidence="3 7" id="KW-1133">Transmembrane helix</keyword>
<keyword evidence="4 7" id="KW-0472">Membrane</keyword>
<feature type="transmembrane region" description="Helical" evidence="7">
    <location>
        <begin position="179"/>
        <end position="202"/>
    </location>
</feature>
<protein>
    <submittedName>
        <fullName evidence="8">Probable formate transporter</fullName>
    </submittedName>
</protein>
<evidence type="ECO:0000256" key="2">
    <source>
        <dbReference type="ARBA" id="ARBA00022692"/>
    </source>
</evidence>
<feature type="transmembrane region" description="Helical" evidence="7">
    <location>
        <begin position="360"/>
        <end position="381"/>
    </location>
</feature>
<sequence length="430" mass="46345">MSIPGDIINVPGAVSTAGLGAIATPSTPSAPSMPPAKATPPPVANAAGPDTPAPSAQTESATEETPPPPRMLPGLLGIADTIKTLSNLGVAKTKVNPAQGILMGWQSMSYLAFAAFFSWMIMSTVAPDLSPGLGKFLMFGVFGFSALALVIIYGSNLVTGDYMTSGISLMTGQAKWREVLWQWTITHSGHWVSGFVISWMIIIGADQAGPAGSALMDMLAGIGNTKVNVLDWEQLFYRGIFANWMIGMGVWGAFRTQEVIAKIVLIGIPVSIFFATGFEHSIVNHFALSAGIWAGADYTWGEAWLKNLVPVTLGNIIGAMLLQGMVYWYAGGMQSWVGPNKWKQPHGTYRDLVRAIRDTWSLMIFFVAMAPLMAGLIFVYAVEPALGILPGTNDQNWIEPIGILIYLVVTSLIVKWVLMPRKPWYKIPPK</sequence>